<dbReference type="AlphaFoldDB" id="X1GYQ7"/>
<feature type="transmembrane region" description="Helical" evidence="1">
    <location>
        <begin position="9"/>
        <end position="26"/>
    </location>
</feature>
<organism evidence="2">
    <name type="scientific">marine sediment metagenome</name>
    <dbReference type="NCBI Taxonomy" id="412755"/>
    <lineage>
        <taxon>unclassified sequences</taxon>
        <taxon>metagenomes</taxon>
        <taxon>ecological metagenomes</taxon>
    </lineage>
</organism>
<protein>
    <submittedName>
        <fullName evidence="2">Uncharacterized protein</fullName>
    </submittedName>
</protein>
<evidence type="ECO:0000313" key="2">
    <source>
        <dbReference type="EMBL" id="GAH49965.1"/>
    </source>
</evidence>
<name>X1GYQ7_9ZZZZ</name>
<feature type="non-terminal residue" evidence="2">
    <location>
        <position position="275"/>
    </location>
</feature>
<reference evidence="2" key="1">
    <citation type="journal article" date="2014" name="Front. Microbiol.">
        <title>High frequency of phylogenetically diverse reductive dehalogenase-homologous genes in deep subseafloor sedimentary metagenomes.</title>
        <authorList>
            <person name="Kawai M."/>
            <person name="Futagami T."/>
            <person name="Toyoda A."/>
            <person name="Takaki Y."/>
            <person name="Nishi S."/>
            <person name="Hori S."/>
            <person name="Arai W."/>
            <person name="Tsubouchi T."/>
            <person name="Morono Y."/>
            <person name="Uchiyama I."/>
            <person name="Ito T."/>
            <person name="Fujiyama A."/>
            <person name="Inagaki F."/>
            <person name="Takami H."/>
        </authorList>
    </citation>
    <scope>NUCLEOTIDE SEQUENCE</scope>
    <source>
        <strain evidence="2">Expedition CK06-06</strain>
    </source>
</reference>
<keyword evidence="1" id="KW-0472">Membrane</keyword>
<gene>
    <name evidence="2" type="ORF">S03H2_39597</name>
</gene>
<keyword evidence="1" id="KW-0812">Transmembrane</keyword>
<feature type="non-terminal residue" evidence="2">
    <location>
        <position position="1"/>
    </location>
</feature>
<accession>X1GYQ7</accession>
<dbReference type="EMBL" id="BARU01024496">
    <property type="protein sequence ID" value="GAH49965.1"/>
    <property type="molecule type" value="Genomic_DNA"/>
</dbReference>
<keyword evidence="1" id="KW-1133">Transmembrane helix</keyword>
<comment type="caution">
    <text evidence="2">The sequence shown here is derived from an EMBL/GenBank/DDBJ whole genome shotgun (WGS) entry which is preliminary data.</text>
</comment>
<proteinExistence type="predicted"/>
<sequence>CIKDAKSQISAGILGLIILISAYLILNTINPQLVAWEVSLPGRAPGALPTAGLPKLGPPTYFEIPIGGLIENLFCKNAEGEVVANPCDRGRLNQINYLAKEIQEAAKELKEPIEELKKLYSCNNCCQDCCKNVCDWAECSEICDWDEEEGYWENCPLGNLCCEGNQIEGCWQNCGDYSCCEGRGWEHHYLYKKCRFNCCEFFLPCRCENCEECICVKENGDGKGECCNPEDPDRHYEDPLVKALLEEIEIALKNLRLKIGLLSLIGELKKEENLS</sequence>
<evidence type="ECO:0000256" key="1">
    <source>
        <dbReference type="SAM" id="Phobius"/>
    </source>
</evidence>